<proteinExistence type="predicted"/>
<feature type="domain" description="NAD(P)-binding" evidence="1">
    <location>
        <begin position="7"/>
        <end position="99"/>
    </location>
</feature>
<gene>
    <name evidence="2" type="ORF">GSM42_05185</name>
</gene>
<dbReference type="InterPro" id="IPR036291">
    <property type="entry name" value="NAD(P)-bd_dom_sf"/>
</dbReference>
<dbReference type="Gene3D" id="3.90.25.10">
    <property type="entry name" value="UDP-galactose 4-epimerase, domain 1"/>
    <property type="match status" value="1"/>
</dbReference>
<evidence type="ECO:0000313" key="2">
    <source>
        <dbReference type="EMBL" id="MXQ53135.1"/>
    </source>
</evidence>
<evidence type="ECO:0000259" key="1">
    <source>
        <dbReference type="Pfam" id="PF13460"/>
    </source>
</evidence>
<organism evidence="2 3">
    <name type="scientific">Shimazuella alba</name>
    <dbReference type="NCBI Taxonomy" id="2690964"/>
    <lineage>
        <taxon>Bacteria</taxon>
        <taxon>Bacillati</taxon>
        <taxon>Bacillota</taxon>
        <taxon>Bacilli</taxon>
        <taxon>Bacillales</taxon>
        <taxon>Thermoactinomycetaceae</taxon>
        <taxon>Shimazuella</taxon>
    </lineage>
</organism>
<protein>
    <submittedName>
        <fullName evidence="2">NAD(P)H-binding protein</fullName>
    </submittedName>
</protein>
<keyword evidence="3" id="KW-1185">Reference proteome</keyword>
<accession>A0A6I4VSC0</accession>
<evidence type="ECO:0000313" key="3">
    <source>
        <dbReference type="Proteomes" id="UP000430692"/>
    </source>
</evidence>
<name>A0A6I4VSC0_9BACL</name>
<dbReference type="Pfam" id="PF13460">
    <property type="entry name" value="NAD_binding_10"/>
    <property type="match status" value="1"/>
</dbReference>
<dbReference type="AlphaFoldDB" id="A0A6I4VSC0"/>
<dbReference type="EMBL" id="WUUL01000003">
    <property type="protein sequence ID" value="MXQ53135.1"/>
    <property type="molecule type" value="Genomic_DNA"/>
</dbReference>
<dbReference type="Proteomes" id="UP000430692">
    <property type="component" value="Unassembled WGS sequence"/>
</dbReference>
<dbReference type="RefSeq" id="WP_160800500.1">
    <property type="nucleotide sequence ID" value="NZ_WUUL01000003.1"/>
</dbReference>
<dbReference type="Gene3D" id="3.40.50.720">
    <property type="entry name" value="NAD(P)-binding Rossmann-like Domain"/>
    <property type="match status" value="1"/>
</dbReference>
<sequence>MTILVTGATGTVGRHLVDQLHNKGERVRAVSRNPVKADLPVGVEVVKGDLTVSETMKRCFQGIHSFYFIVSSDNAFARFQADPKIIEIAKEAGVKRVTVLLDYEGNPIEQIVQNSGMEWTMLKPVEFMGNVLVDWKDSIRSKGIVHEPFGDTLSARVHEADIAAVAAEVLTKEGHHGKNYYLTGPEALSRVKAVEIIAEVIGKDLQFIELTEEQAKQKWIDEGYKEEDIEFFVQMGKNPPEIGYSVLPTIEQLTGKPPRTFEQWVSEHKNYFI</sequence>
<dbReference type="PANTHER" id="PTHR43162">
    <property type="match status" value="1"/>
</dbReference>
<dbReference type="SUPFAM" id="SSF51735">
    <property type="entry name" value="NAD(P)-binding Rossmann-fold domains"/>
    <property type="match status" value="1"/>
</dbReference>
<dbReference type="InterPro" id="IPR016040">
    <property type="entry name" value="NAD(P)-bd_dom"/>
</dbReference>
<dbReference type="InterPro" id="IPR051604">
    <property type="entry name" value="Ergot_Alk_Oxidoreductase"/>
</dbReference>
<comment type="caution">
    <text evidence="2">The sequence shown here is derived from an EMBL/GenBank/DDBJ whole genome shotgun (WGS) entry which is preliminary data.</text>
</comment>
<dbReference type="PANTHER" id="PTHR43162:SF1">
    <property type="entry name" value="PRESTALK A DIFFERENTIATION PROTEIN A"/>
    <property type="match status" value="1"/>
</dbReference>
<reference evidence="2 3" key="1">
    <citation type="submission" date="2019-12" db="EMBL/GenBank/DDBJ databases">
        <title>Whole-genome analyses of novel actinobacteria.</title>
        <authorList>
            <person name="Sahin N."/>
            <person name="Saygin H."/>
        </authorList>
    </citation>
    <scope>NUCLEOTIDE SEQUENCE [LARGE SCALE GENOMIC DNA]</scope>
    <source>
        <strain evidence="2 3">KC615</strain>
    </source>
</reference>